<proteinExistence type="inferred from homology"/>
<dbReference type="SUPFAM" id="SSF47565">
    <property type="entry name" value="Insect pheromone/odorant-binding proteins"/>
    <property type="match status" value="1"/>
</dbReference>
<evidence type="ECO:0000313" key="7">
    <source>
        <dbReference type="Proteomes" id="UP001458880"/>
    </source>
</evidence>
<feature type="signal peptide" evidence="5">
    <location>
        <begin position="1"/>
        <end position="16"/>
    </location>
</feature>
<keyword evidence="4 5" id="KW-0732">Signal</keyword>
<keyword evidence="7" id="KW-1185">Reference proteome</keyword>
<evidence type="ECO:0000313" key="6">
    <source>
        <dbReference type="EMBL" id="KAK9728951.1"/>
    </source>
</evidence>
<dbReference type="GO" id="GO:0007608">
    <property type="term" value="P:sensory perception of smell"/>
    <property type="evidence" value="ECO:0007669"/>
    <property type="project" value="TreeGrafter"/>
</dbReference>
<keyword evidence="3" id="KW-0964">Secreted</keyword>
<dbReference type="CDD" id="cd23992">
    <property type="entry name" value="PBP_GOBP"/>
    <property type="match status" value="1"/>
</dbReference>
<comment type="caution">
    <text evidence="6">The sequence shown here is derived from an EMBL/GenBank/DDBJ whole genome shotgun (WGS) entry which is preliminary data.</text>
</comment>
<evidence type="ECO:0000256" key="5">
    <source>
        <dbReference type="SAM" id="SignalP"/>
    </source>
</evidence>
<comment type="similarity">
    <text evidence="2">Belongs to the PBP/GOBP family.</text>
</comment>
<reference evidence="6 7" key="1">
    <citation type="journal article" date="2024" name="BMC Genomics">
        <title>De novo assembly and annotation of Popillia japonica's genome with initial clues to its potential as an invasive pest.</title>
        <authorList>
            <person name="Cucini C."/>
            <person name="Boschi S."/>
            <person name="Funari R."/>
            <person name="Cardaioli E."/>
            <person name="Iannotti N."/>
            <person name="Marturano G."/>
            <person name="Paoli F."/>
            <person name="Bruttini M."/>
            <person name="Carapelli A."/>
            <person name="Frati F."/>
            <person name="Nardi F."/>
        </authorList>
    </citation>
    <scope>NUCLEOTIDE SEQUENCE [LARGE SCALE GENOMIC DNA]</scope>
    <source>
        <strain evidence="6">DMR45628</strain>
    </source>
</reference>
<gene>
    <name evidence="6" type="ORF">QE152_g16948</name>
</gene>
<dbReference type="PANTHER" id="PTHR11857:SF43">
    <property type="entry name" value="GEO07291P1-RELATED"/>
    <property type="match status" value="1"/>
</dbReference>
<dbReference type="GO" id="GO:0005549">
    <property type="term" value="F:odorant binding"/>
    <property type="evidence" value="ECO:0007669"/>
    <property type="project" value="InterPro"/>
</dbReference>
<dbReference type="InterPro" id="IPR036728">
    <property type="entry name" value="PBP_GOBP_sf"/>
</dbReference>
<feature type="chain" id="PRO_5043620796" evidence="5">
    <location>
        <begin position="17"/>
        <end position="151"/>
    </location>
</feature>
<accession>A0AAW1L6X0</accession>
<dbReference type="AlphaFoldDB" id="A0AAW1L6X0"/>
<dbReference type="InterPro" id="IPR006170">
    <property type="entry name" value="PBP/GOBP"/>
</dbReference>
<dbReference type="Proteomes" id="UP001458880">
    <property type="component" value="Unassembled WGS sequence"/>
</dbReference>
<name>A0AAW1L6X0_POPJA</name>
<dbReference type="SMART" id="SM00708">
    <property type="entry name" value="PhBP"/>
    <property type="match status" value="1"/>
</dbReference>
<dbReference type="EMBL" id="JASPKY010000165">
    <property type="protein sequence ID" value="KAK9728951.1"/>
    <property type="molecule type" value="Genomic_DNA"/>
</dbReference>
<comment type="subcellular location">
    <subcellularLocation>
        <location evidence="1">Secreted</location>
    </subcellularLocation>
</comment>
<sequence length="151" mass="16699">MKHFVIFACLVTLAFSQFSSETAEKIKQVSKECIKSTGVDPDLIRRVREGDIVEEDKVKQFVSCVLKTLKLEDGSFDRSIVEARLPNGLTDSEKDSILGKCLSLEGNNAEDGGEKDSILGKCLSLEGNNAEDRAFKAYKCYRENAKVKSAI</sequence>
<evidence type="ECO:0000256" key="2">
    <source>
        <dbReference type="ARBA" id="ARBA00008098"/>
    </source>
</evidence>
<protein>
    <submittedName>
        <fullName evidence="6">PBP/GOBP family</fullName>
    </submittedName>
</protein>
<evidence type="ECO:0000256" key="3">
    <source>
        <dbReference type="ARBA" id="ARBA00022525"/>
    </source>
</evidence>
<dbReference type="Gene3D" id="1.10.238.20">
    <property type="entry name" value="Pheromone/general odorant binding protein domain"/>
    <property type="match status" value="1"/>
</dbReference>
<evidence type="ECO:0000256" key="1">
    <source>
        <dbReference type="ARBA" id="ARBA00004613"/>
    </source>
</evidence>
<evidence type="ECO:0000256" key="4">
    <source>
        <dbReference type="ARBA" id="ARBA00022729"/>
    </source>
</evidence>
<dbReference type="Pfam" id="PF01395">
    <property type="entry name" value="PBP_GOBP"/>
    <property type="match status" value="1"/>
</dbReference>
<organism evidence="6 7">
    <name type="scientific">Popillia japonica</name>
    <name type="common">Japanese beetle</name>
    <dbReference type="NCBI Taxonomy" id="7064"/>
    <lineage>
        <taxon>Eukaryota</taxon>
        <taxon>Metazoa</taxon>
        <taxon>Ecdysozoa</taxon>
        <taxon>Arthropoda</taxon>
        <taxon>Hexapoda</taxon>
        <taxon>Insecta</taxon>
        <taxon>Pterygota</taxon>
        <taxon>Neoptera</taxon>
        <taxon>Endopterygota</taxon>
        <taxon>Coleoptera</taxon>
        <taxon>Polyphaga</taxon>
        <taxon>Scarabaeiformia</taxon>
        <taxon>Scarabaeidae</taxon>
        <taxon>Rutelinae</taxon>
        <taxon>Popillia</taxon>
    </lineage>
</organism>
<dbReference type="GO" id="GO:0005615">
    <property type="term" value="C:extracellular space"/>
    <property type="evidence" value="ECO:0007669"/>
    <property type="project" value="TreeGrafter"/>
</dbReference>
<dbReference type="PANTHER" id="PTHR11857">
    <property type="entry name" value="ODORANT BINDING PROTEIN-RELATED"/>
    <property type="match status" value="1"/>
</dbReference>